<evidence type="ECO:0008006" key="3">
    <source>
        <dbReference type="Google" id="ProtNLM"/>
    </source>
</evidence>
<dbReference type="RefSeq" id="WP_378319941.1">
    <property type="nucleotide sequence ID" value="NZ_JBHUHY010000007.1"/>
</dbReference>
<dbReference type="EMBL" id="JBHUHY010000007">
    <property type="protein sequence ID" value="MFD2186942.1"/>
    <property type="molecule type" value="Genomic_DNA"/>
</dbReference>
<organism evidence="1 2">
    <name type="scientific">Aquimarina celericrescens</name>
    <dbReference type="NCBI Taxonomy" id="1964542"/>
    <lineage>
        <taxon>Bacteria</taxon>
        <taxon>Pseudomonadati</taxon>
        <taxon>Bacteroidota</taxon>
        <taxon>Flavobacteriia</taxon>
        <taxon>Flavobacteriales</taxon>
        <taxon>Flavobacteriaceae</taxon>
        <taxon>Aquimarina</taxon>
    </lineage>
</organism>
<comment type="caution">
    <text evidence="1">The sequence shown here is derived from an EMBL/GenBank/DDBJ whole genome shotgun (WGS) entry which is preliminary data.</text>
</comment>
<dbReference type="Proteomes" id="UP001597344">
    <property type="component" value="Unassembled WGS sequence"/>
</dbReference>
<gene>
    <name evidence="1" type="ORF">ACFSJT_09075</name>
</gene>
<name>A0ABW5AWV1_9FLAO</name>
<evidence type="ECO:0000313" key="2">
    <source>
        <dbReference type="Proteomes" id="UP001597344"/>
    </source>
</evidence>
<protein>
    <recommendedName>
        <fullName evidence="3">TonB-dependent receptor</fullName>
    </recommendedName>
</protein>
<proteinExistence type="predicted"/>
<accession>A0ABW5AWV1</accession>
<evidence type="ECO:0000313" key="1">
    <source>
        <dbReference type="EMBL" id="MFD2186942.1"/>
    </source>
</evidence>
<keyword evidence="2" id="KW-1185">Reference proteome</keyword>
<sequence>MNKLLSLVFLIISIPALGQSQMLRGRILGDSLQGYAINIVNYTKEIGTTNDEKGVFKIPAAIGDSIVFSSVQYETSSVVIDQSHLENKNVTIILKPIVQQLEKVRISNVELSGYLNKDTHAIEIQPFVDNQILGLPFSDKPQPTLAERRLYTAKSGIIERPINYLNGKIKKLKRIKEIEDFKSIVNKGEIILNTSFFIDSIGVPENLISDFMYYCAEDDSFESLLHEQQRLLLLEFFQIKSKLYKQHKELD</sequence>
<reference evidence="2" key="1">
    <citation type="journal article" date="2019" name="Int. J. Syst. Evol. Microbiol.">
        <title>The Global Catalogue of Microorganisms (GCM) 10K type strain sequencing project: providing services to taxonomists for standard genome sequencing and annotation.</title>
        <authorList>
            <consortium name="The Broad Institute Genomics Platform"/>
            <consortium name="The Broad Institute Genome Sequencing Center for Infectious Disease"/>
            <person name="Wu L."/>
            <person name="Ma J."/>
        </authorList>
    </citation>
    <scope>NUCLEOTIDE SEQUENCE [LARGE SCALE GENOMIC DNA]</scope>
    <source>
        <strain evidence="2">DT92</strain>
    </source>
</reference>